<dbReference type="SUPFAM" id="SSF56784">
    <property type="entry name" value="HAD-like"/>
    <property type="match status" value="1"/>
</dbReference>
<dbReference type="Gramene" id="rna-AYBTSS11_LOCUS14581">
    <property type="protein sequence ID" value="CAJ1951067.1"/>
    <property type="gene ID" value="gene-AYBTSS11_LOCUS14581"/>
</dbReference>
<evidence type="ECO:0008006" key="5">
    <source>
        <dbReference type="Google" id="ProtNLM"/>
    </source>
</evidence>
<keyword evidence="1 2" id="KW-0732">Signal</keyword>
<feature type="chain" id="PRO_5041648035" description="Stem 28 kDa glycoprotein" evidence="2">
    <location>
        <begin position="22"/>
        <end position="228"/>
    </location>
</feature>
<evidence type="ECO:0000313" key="3">
    <source>
        <dbReference type="EMBL" id="CAJ1951067.1"/>
    </source>
</evidence>
<dbReference type="InterPro" id="IPR036412">
    <property type="entry name" value="HAD-like_sf"/>
</dbReference>
<dbReference type="AlphaFoldDB" id="A0AA86VJQ0"/>
<evidence type="ECO:0000256" key="1">
    <source>
        <dbReference type="ARBA" id="ARBA00022729"/>
    </source>
</evidence>
<dbReference type="InterPro" id="IPR023214">
    <property type="entry name" value="HAD_sf"/>
</dbReference>
<dbReference type="PANTHER" id="PTHR31284">
    <property type="entry name" value="ACID PHOSPHATASE-LIKE PROTEIN"/>
    <property type="match status" value="1"/>
</dbReference>
<evidence type="ECO:0000256" key="2">
    <source>
        <dbReference type="SAM" id="SignalP"/>
    </source>
</evidence>
<dbReference type="EMBL" id="OY731401">
    <property type="protein sequence ID" value="CAJ1951067.1"/>
    <property type="molecule type" value="Genomic_DNA"/>
</dbReference>
<sequence length="228" mass="25924">MSMKVFVLFVATILVASQCHGASFRSFPLKMETGYGDESYAPVGDLLQKHTTSWAGKPFLKSAAVKVYEKEVIVFSIDGTVLSNVLYYSQHGYGVEKFNSTRYDEFVNKGDLPALPETLRNYRYLVNLGYKIIFLSGRHESKRAVTEANLKAAGYHTWEKLILKKRFVVAGTHQTILQMLEFKKAEKAKLVQQGYRIVAVIGDQWSDLQGQPKGIRIFKLPNPMYYIH</sequence>
<proteinExistence type="predicted"/>
<protein>
    <recommendedName>
        <fullName evidence="5">Stem 28 kDa glycoprotein</fullName>
    </recommendedName>
</protein>
<dbReference type="InterPro" id="IPR005519">
    <property type="entry name" value="Acid_phosphat_B-like"/>
</dbReference>
<reference evidence="3" key="1">
    <citation type="submission" date="2023-10" db="EMBL/GenBank/DDBJ databases">
        <authorList>
            <person name="Domelevo Entfellner J.-B."/>
        </authorList>
    </citation>
    <scope>NUCLEOTIDE SEQUENCE</scope>
</reference>
<dbReference type="PANTHER" id="PTHR31284:SF19">
    <property type="entry name" value="VEGETATIVE STORAGE PROTEIN 1-RELATED"/>
    <property type="match status" value="1"/>
</dbReference>
<organism evidence="3 4">
    <name type="scientific">Sphenostylis stenocarpa</name>
    <dbReference type="NCBI Taxonomy" id="92480"/>
    <lineage>
        <taxon>Eukaryota</taxon>
        <taxon>Viridiplantae</taxon>
        <taxon>Streptophyta</taxon>
        <taxon>Embryophyta</taxon>
        <taxon>Tracheophyta</taxon>
        <taxon>Spermatophyta</taxon>
        <taxon>Magnoliopsida</taxon>
        <taxon>eudicotyledons</taxon>
        <taxon>Gunneridae</taxon>
        <taxon>Pentapetalae</taxon>
        <taxon>rosids</taxon>
        <taxon>fabids</taxon>
        <taxon>Fabales</taxon>
        <taxon>Fabaceae</taxon>
        <taxon>Papilionoideae</taxon>
        <taxon>50 kb inversion clade</taxon>
        <taxon>NPAAA clade</taxon>
        <taxon>indigoferoid/millettioid clade</taxon>
        <taxon>Phaseoleae</taxon>
        <taxon>Sphenostylis</taxon>
    </lineage>
</organism>
<dbReference type="Pfam" id="PF03767">
    <property type="entry name" value="Acid_phosphat_B"/>
    <property type="match status" value="1"/>
</dbReference>
<name>A0AA86VJQ0_9FABA</name>
<keyword evidence="4" id="KW-1185">Reference proteome</keyword>
<feature type="signal peptide" evidence="2">
    <location>
        <begin position="1"/>
        <end position="21"/>
    </location>
</feature>
<dbReference type="Proteomes" id="UP001189624">
    <property type="component" value="Chromosome 4"/>
</dbReference>
<evidence type="ECO:0000313" key="4">
    <source>
        <dbReference type="Proteomes" id="UP001189624"/>
    </source>
</evidence>
<dbReference type="Gene3D" id="3.40.50.1000">
    <property type="entry name" value="HAD superfamily/HAD-like"/>
    <property type="match status" value="1"/>
</dbReference>
<accession>A0AA86VJQ0</accession>
<gene>
    <name evidence="3" type="ORF">AYBTSS11_LOCUS14581</name>
</gene>